<dbReference type="EMBL" id="CAJPIZ010038384">
    <property type="protein sequence ID" value="CAG2121270.1"/>
    <property type="molecule type" value="Genomic_DNA"/>
</dbReference>
<evidence type="ECO:0000313" key="3">
    <source>
        <dbReference type="Proteomes" id="UP000759131"/>
    </source>
</evidence>
<dbReference type="InterPro" id="IPR052750">
    <property type="entry name" value="GH18_Chitinase"/>
</dbReference>
<dbReference type="SUPFAM" id="SSF51445">
    <property type="entry name" value="(Trans)glycosidases"/>
    <property type="match status" value="1"/>
</dbReference>
<name>A0A7R9LSA2_9ACAR</name>
<sequence length="297" mass="31547">MKFGLILALISIGVLIEAKREPKFAPYIDVTAAKDFKLVDLKNKYGVKAVSLAFALGGTAGCVPMWGGQTPIDDPNIINEIKAFRAAGGDVIVSTGGALNPYLETSCGSPAALAAAYQRALSVTGSSHLDIDIEATVPTDLMNKGLLAVQKARSEVTVSYTLMVQGDDYGVTDELGFKVLQNAAQNGVNVDIVNPMTMEFGTRLASWGDAVIAAAESTHSQMKRVWPQKSDQELYSMLGVTPMIGRNFNGKEFLPAHAKQLVAWAKQKQVGHLAFWSLNRDRGCPGGGVSPSCSGIA</sequence>
<evidence type="ECO:0000256" key="1">
    <source>
        <dbReference type="SAM" id="SignalP"/>
    </source>
</evidence>
<keyword evidence="3" id="KW-1185">Reference proteome</keyword>
<accession>A0A7R9LSA2</accession>
<evidence type="ECO:0008006" key="4">
    <source>
        <dbReference type="Google" id="ProtNLM"/>
    </source>
</evidence>
<dbReference type="CDD" id="cd06543">
    <property type="entry name" value="GH18_PF-ChiA-like"/>
    <property type="match status" value="1"/>
</dbReference>
<reference evidence="2" key="1">
    <citation type="submission" date="2020-11" db="EMBL/GenBank/DDBJ databases">
        <authorList>
            <person name="Tran Van P."/>
        </authorList>
    </citation>
    <scope>NUCLEOTIDE SEQUENCE</scope>
</reference>
<dbReference type="OrthoDB" id="6501919at2759"/>
<dbReference type="InterPro" id="IPR017853">
    <property type="entry name" value="GH"/>
</dbReference>
<protein>
    <recommendedName>
        <fullName evidence="4">Chitinase</fullName>
    </recommendedName>
</protein>
<dbReference type="Proteomes" id="UP000759131">
    <property type="component" value="Unassembled WGS sequence"/>
</dbReference>
<keyword evidence="1" id="KW-0732">Signal</keyword>
<feature type="signal peptide" evidence="1">
    <location>
        <begin position="1"/>
        <end position="18"/>
    </location>
</feature>
<dbReference type="Gene3D" id="3.20.20.80">
    <property type="entry name" value="Glycosidases"/>
    <property type="match status" value="1"/>
</dbReference>
<dbReference type="AlphaFoldDB" id="A0A7R9LSA2"/>
<feature type="chain" id="PRO_5036403517" description="Chitinase" evidence="1">
    <location>
        <begin position="19"/>
        <end position="297"/>
    </location>
</feature>
<gene>
    <name evidence="2" type="ORF">OSB1V03_LOCUS21216</name>
</gene>
<dbReference type="PANTHER" id="PTHR42976">
    <property type="entry name" value="BIFUNCTIONAL CHITINASE/LYSOZYME-RELATED"/>
    <property type="match status" value="1"/>
</dbReference>
<feature type="non-terminal residue" evidence="2">
    <location>
        <position position="1"/>
    </location>
</feature>
<dbReference type="EMBL" id="OC892959">
    <property type="protein sequence ID" value="CAD7646964.1"/>
    <property type="molecule type" value="Genomic_DNA"/>
</dbReference>
<dbReference type="PANTHER" id="PTHR42976:SF1">
    <property type="entry name" value="GH18 DOMAIN-CONTAINING PROTEIN-RELATED"/>
    <property type="match status" value="1"/>
</dbReference>
<evidence type="ECO:0000313" key="2">
    <source>
        <dbReference type="EMBL" id="CAD7646964.1"/>
    </source>
</evidence>
<proteinExistence type="predicted"/>
<organism evidence="2">
    <name type="scientific">Medioppia subpectinata</name>
    <dbReference type="NCBI Taxonomy" id="1979941"/>
    <lineage>
        <taxon>Eukaryota</taxon>
        <taxon>Metazoa</taxon>
        <taxon>Ecdysozoa</taxon>
        <taxon>Arthropoda</taxon>
        <taxon>Chelicerata</taxon>
        <taxon>Arachnida</taxon>
        <taxon>Acari</taxon>
        <taxon>Acariformes</taxon>
        <taxon>Sarcoptiformes</taxon>
        <taxon>Oribatida</taxon>
        <taxon>Brachypylina</taxon>
        <taxon>Oppioidea</taxon>
        <taxon>Oppiidae</taxon>
        <taxon>Medioppia</taxon>
    </lineage>
</organism>